<dbReference type="InterPro" id="IPR004852">
    <property type="entry name" value="Di-haem_cyt_c_peroxidsae"/>
</dbReference>
<keyword evidence="4 9" id="KW-0732">Signal</keyword>
<dbReference type="PANTHER" id="PTHR30600">
    <property type="entry name" value="CYTOCHROME C PEROXIDASE-RELATED"/>
    <property type="match status" value="1"/>
</dbReference>
<dbReference type="InterPro" id="IPR009056">
    <property type="entry name" value="Cyt_c-like_dom"/>
</dbReference>
<keyword evidence="7 8" id="KW-0408">Iron</keyword>
<reference evidence="11 12" key="1">
    <citation type="submission" date="2023-04" db="EMBL/GenBank/DDBJ databases">
        <title>The genome sequence of Polyangium sorediatum DSM14670.</title>
        <authorList>
            <person name="Zhang X."/>
        </authorList>
    </citation>
    <scope>NUCLEOTIDE SEQUENCE [LARGE SCALE GENOMIC DNA]</scope>
    <source>
        <strain evidence="11 12">DSM 14670</strain>
    </source>
</reference>
<gene>
    <name evidence="11" type="ORF">QHF89_24135</name>
</gene>
<evidence type="ECO:0000256" key="1">
    <source>
        <dbReference type="ARBA" id="ARBA00004418"/>
    </source>
</evidence>
<evidence type="ECO:0000256" key="2">
    <source>
        <dbReference type="ARBA" id="ARBA00022617"/>
    </source>
</evidence>
<feature type="signal peptide" evidence="9">
    <location>
        <begin position="1"/>
        <end position="18"/>
    </location>
</feature>
<organism evidence="11 12">
    <name type="scientific">Polyangium sorediatum</name>
    <dbReference type="NCBI Taxonomy" id="889274"/>
    <lineage>
        <taxon>Bacteria</taxon>
        <taxon>Pseudomonadati</taxon>
        <taxon>Myxococcota</taxon>
        <taxon>Polyangia</taxon>
        <taxon>Polyangiales</taxon>
        <taxon>Polyangiaceae</taxon>
        <taxon>Polyangium</taxon>
    </lineage>
</organism>
<keyword evidence="12" id="KW-1185">Reference proteome</keyword>
<proteinExistence type="predicted"/>
<dbReference type="PROSITE" id="PS51257">
    <property type="entry name" value="PROKAR_LIPOPROTEIN"/>
    <property type="match status" value="1"/>
</dbReference>
<keyword evidence="6" id="KW-0560">Oxidoreductase</keyword>
<evidence type="ECO:0000256" key="6">
    <source>
        <dbReference type="ARBA" id="ARBA00023002"/>
    </source>
</evidence>
<evidence type="ECO:0000256" key="9">
    <source>
        <dbReference type="SAM" id="SignalP"/>
    </source>
</evidence>
<dbReference type="GO" id="GO:0004601">
    <property type="term" value="F:peroxidase activity"/>
    <property type="evidence" value="ECO:0007669"/>
    <property type="project" value="UniProtKB-KW"/>
</dbReference>
<dbReference type="Gene3D" id="1.10.760.10">
    <property type="entry name" value="Cytochrome c-like domain"/>
    <property type="match status" value="2"/>
</dbReference>
<keyword evidence="2 8" id="KW-0349">Heme</keyword>
<evidence type="ECO:0000256" key="5">
    <source>
        <dbReference type="ARBA" id="ARBA00022764"/>
    </source>
</evidence>
<dbReference type="PANTHER" id="PTHR30600:SF7">
    <property type="entry name" value="CYTOCHROME C PEROXIDASE-RELATED"/>
    <property type="match status" value="1"/>
</dbReference>
<keyword evidence="5" id="KW-0574">Periplasm</keyword>
<keyword evidence="11" id="KW-0575">Peroxidase</keyword>
<evidence type="ECO:0000256" key="3">
    <source>
        <dbReference type="ARBA" id="ARBA00022723"/>
    </source>
</evidence>
<dbReference type="Proteomes" id="UP001160301">
    <property type="component" value="Unassembled WGS sequence"/>
</dbReference>
<name>A0ABT6NW92_9BACT</name>
<dbReference type="EMBL" id="JARZHI010000022">
    <property type="protein sequence ID" value="MDI1432607.1"/>
    <property type="molecule type" value="Genomic_DNA"/>
</dbReference>
<dbReference type="RefSeq" id="WP_136970276.1">
    <property type="nucleotide sequence ID" value="NZ_JARZHI010000022.1"/>
</dbReference>
<dbReference type="InterPro" id="IPR026259">
    <property type="entry name" value="MauG/Cytc_peroxidase"/>
</dbReference>
<evidence type="ECO:0000313" key="11">
    <source>
        <dbReference type="EMBL" id="MDI1432607.1"/>
    </source>
</evidence>
<dbReference type="Pfam" id="PF00034">
    <property type="entry name" value="Cytochrom_C"/>
    <property type="match status" value="1"/>
</dbReference>
<feature type="chain" id="PRO_5046115554" evidence="9">
    <location>
        <begin position="19"/>
        <end position="375"/>
    </location>
</feature>
<dbReference type="PROSITE" id="PS51007">
    <property type="entry name" value="CYTC"/>
    <property type="match status" value="2"/>
</dbReference>
<accession>A0ABT6NW92</accession>
<keyword evidence="3 8" id="KW-0479">Metal-binding</keyword>
<evidence type="ECO:0000256" key="7">
    <source>
        <dbReference type="ARBA" id="ARBA00023004"/>
    </source>
</evidence>
<evidence type="ECO:0000256" key="4">
    <source>
        <dbReference type="ARBA" id="ARBA00022729"/>
    </source>
</evidence>
<evidence type="ECO:0000259" key="10">
    <source>
        <dbReference type="PROSITE" id="PS51007"/>
    </source>
</evidence>
<dbReference type="InterPro" id="IPR051395">
    <property type="entry name" value="Cytochrome_c_Peroxidase/MauG"/>
</dbReference>
<protein>
    <submittedName>
        <fullName evidence="11">Cytochrome c peroxidase</fullName>
    </submittedName>
</protein>
<dbReference type="Pfam" id="PF03150">
    <property type="entry name" value="CCP_MauG"/>
    <property type="match status" value="1"/>
</dbReference>
<dbReference type="SUPFAM" id="SSF46626">
    <property type="entry name" value="Cytochrome c"/>
    <property type="match status" value="2"/>
</dbReference>
<feature type="domain" description="Cytochrome c" evidence="10">
    <location>
        <begin position="236"/>
        <end position="349"/>
    </location>
</feature>
<dbReference type="PIRSF" id="PIRSF000294">
    <property type="entry name" value="Cytochrome-c_peroxidase"/>
    <property type="match status" value="1"/>
</dbReference>
<evidence type="ECO:0000256" key="8">
    <source>
        <dbReference type="PROSITE-ProRule" id="PRU00433"/>
    </source>
</evidence>
<comment type="subcellular location">
    <subcellularLocation>
        <location evidence="1">Periplasm</location>
    </subcellularLocation>
</comment>
<sequence length="375" mass="40745">MRFALFLPLLLVSAAAFAGAGCGEREATPLPFQQKKKGANAATEAAKLAELDLADMKNNFGTLPAKYEAKSGETDMNPITTEKVALGRMLYYDTRLSKNQDLSCNSCHLLDKFGVDGTKVSKGHRGQLGGRNAPTVYNAGAYVAQFWDGRAGTLEDQAKGPILNPVEMAMKDEASVVAVLETIPGYEDAFKKAFPDDKEPISYDNLAKAIGAFERQLVTPSRFDKYMAGDKTALTDQERAGLTKFVQNGCTSCHSGSSLGGSSFQKLGLIKAYPNQKDLGRYDVTKKDEDKMVFRVPTLRNVAQTGPWFHDGAFDRLETTVQAMAYHQLGKELPEADVADIVAFLKSLTGEIPLEYIKKPELPANGEKTPGPDPT</sequence>
<dbReference type="InterPro" id="IPR036909">
    <property type="entry name" value="Cyt_c-like_dom_sf"/>
</dbReference>
<evidence type="ECO:0000313" key="12">
    <source>
        <dbReference type="Proteomes" id="UP001160301"/>
    </source>
</evidence>
<comment type="caution">
    <text evidence="11">The sequence shown here is derived from an EMBL/GenBank/DDBJ whole genome shotgun (WGS) entry which is preliminary data.</text>
</comment>
<feature type="domain" description="Cytochrome c" evidence="10">
    <location>
        <begin position="82"/>
        <end position="184"/>
    </location>
</feature>